<dbReference type="AlphaFoldDB" id="A0A8T2TM93"/>
<reference evidence="1" key="1">
    <citation type="submission" date="2021-08" db="EMBL/GenBank/DDBJ databases">
        <title>WGS assembly of Ceratopteris richardii.</title>
        <authorList>
            <person name="Marchant D.B."/>
            <person name="Chen G."/>
            <person name="Jenkins J."/>
            <person name="Shu S."/>
            <person name="Leebens-Mack J."/>
            <person name="Grimwood J."/>
            <person name="Schmutz J."/>
            <person name="Soltis P."/>
            <person name="Soltis D."/>
            <person name="Chen Z.-H."/>
        </authorList>
    </citation>
    <scope>NUCLEOTIDE SEQUENCE</scope>
    <source>
        <strain evidence="1">Whitten #5841</strain>
        <tissue evidence="1">Leaf</tissue>
    </source>
</reference>
<accession>A0A8T2TM93</accession>
<evidence type="ECO:0000313" key="1">
    <source>
        <dbReference type="EMBL" id="KAH7424467.1"/>
    </source>
</evidence>
<protein>
    <submittedName>
        <fullName evidence="1">Uncharacterized protein</fullName>
    </submittedName>
</protein>
<dbReference type="Proteomes" id="UP000825935">
    <property type="component" value="Chromosome 11"/>
</dbReference>
<evidence type="ECO:0000313" key="2">
    <source>
        <dbReference type="Proteomes" id="UP000825935"/>
    </source>
</evidence>
<name>A0A8T2TM93_CERRI</name>
<proteinExistence type="predicted"/>
<keyword evidence="2" id="KW-1185">Reference proteome</keyword>
<comment type="caution">
    <text evidence="1">The sequence shown here is derived from an EMBL/GenBank/DDBJ whole genome shotgun (WGS) entry which is preliminary data.</text>
</comment>
<sequence>MASRVSAWQCGIHGLEATHHPPIKEDRTGQTKTDFSFLYINIEIKKMGEFSSSIIPISGMYLEKRGPRCSFQLSIFSC</sequence>
<gene>
    <name evidence="1" type="ORF">KP509_11G010200</name>
</gene>
<organism evidence="1 2">
    <name type="scientific">Ceratopteris richardii</name>
    <name type="common">Triangle waterfern</name>
    <dbReference type="NCBI Taxonomy" id="49495"/>
    <lineage>
        <taxon>Eukaryota</taxon>
        <taxon>Viridiplantae</taxon>
        <taxon>Streptophyta</taxon>
        <taxon>Embryophyta</taxon>
        <taxon>Tracheophyta</taxon>
        <taxon>Polypodiopsida</taxon>
        <taxon>Polypodiidae</taxon>
        <taxon>Polypodiales</taxon>
        <taxon>Pteridineae</taxon>
        <taxon>Pteridaceae</taxon>
        <taxon>Parkerioideae</taxon>
        <taxon>Ceratopteris</taxon>
    </lineage>
</organism>
<dbReference type="EMBL" id="CM035416">
    <property type="protein sequence ID" value="KAH7424467.1"/>
    <property type="molecule type" value="Genomic_DNA"/>
</dbReference>